<evidence type="ECO:0000256" key="3">
    <source>
        <dbReference type="ARBA" id="ARBA00022692"/>
    </source>
</evidence>
<dbReference type="GO" id="GO:0005886">
    <property type="term" value="C:plasma membrane"/>
    <property type="evidence" value="ECO:0007669"/>
    <property type="project" value="UniProtKB-SubCell"/>
</dbReference>
<dbReference type="OrthoDB" id="9801163at2"/>
<dbReference type="InterPro" id="IPR051204">
    <property type="entry name" value="ABC_transp_perm/SBD"/>
</dbReference>
<feature type="transmembrane region" description="Helical" evidence="6">
    <location>
        <begin position="56"/>
        <end position="78"/>
    </location>
</feature>
<dbReference type="Proteomes" id="UP000180254">
    <property type="component" value="Unassembled WGS sequence"/>
</dbReference>
<keyword evidence="9" id="KW-1185">Reference proteome</keyword>
<dbReference type="PANTHER" id="PTHR30177">
    <property type="entry name" value="GLYCINE BETAINE/L-PROLINE TRANSPORT SYSTEM PERMEASE PROTEIN PROW"/>
    <property type="match status" value="1"/>
</dbReference>
<sequence length="210" mass="23100">MDLVQFFQRNQDFIVECTENTFYLVALALIISTIVWVPIGIAITKSTLVAGTVLNIANIIFCIPSLALFSLMVTIPFLGIGRKSALVALVLYSMMPILRSIYFGLTSVDENVVEAARGMGMSSKKIFIEVKLPLATRSIFSGFRVSIVMLIGISTIATYIGEKNIGRIISTGLARQDIEMILVGTLLISVVSLLADFILELIEKKVIREY</sequence>
<dbReference type="STRING" id="39480.EUAN_06620"/>
<dbReference type="PROSITE" id="PS50928">
    <property type="entry name" value="ABC_TM1"/>
    <property type="match status" value="1"/>
</dbReference>
<keyword evidence="2 6" id="KW-0813">Transport</keyword>
<dbReference type="InterPro" id="IPR035906">
    <property type="entry name" value="MetI-like_sf"/>
</dbReference>
<dbReference type="PANTHER" id="PTHR30177:SF4">
    <property type="entry name" value="OSMOPROTECTANT IMPORT PERMEASE PROTEIN OSMW"/>
    <property type="match status" value="1"/>
</dbReference>
<comment type="subcellular location">
    <subcellularLocation>
        <location evidence="6">Cell membrane</location>
        <topology evidence="6">Multi-pass membrane protein</topology>
    </subcellularLocation>
    <subcellularLocation>
        <location evidence="1">Membrane</location>
        <topology evidence="1">Multi-pass membrane protein</topology>
    </subcellularLocation>
</comment>
<evidence type="ECO:0000259" key="7">
    <source>
        <dbReference type="PROSITE" id="PS50928"/>
    </source>
</evidence>
<feature type="domain" description="ABC transmembrane type-1" evidence="7">
    <location>
        <begin position="18"/>
        <end position="199"/>
    </location>
</feature>
<evidence type="ECO:0000256" key="6">
    <source>
        <dbReference type="RuleBase" id="RU363032"/>
    </source>
</evidence>
<keyword evidence="5 6" id="KW-0472">Membrane</keyword>
<dbReference type="GO" id="GO:0031460">
    <property type="term" value="P:glycine betaine transport"/>
    <property type="evidence" value="ECO:0007669"/>
    <property type="project" value="TreeGrafter"/>
</dbReference>
<organism evidence="8 9">
    <name type="scientific">Andreesenia angusta</name>
    <dbReference type="NCBI Taxonomy" id="39480"/>
    <lineage>
        <taxon>Bacteria</taxon>
        <taxon>Bacillati</taxon>
        <taxon>Bacillota</taxon>
        <taxon>Tissierellia</taxon>
        <taxon>Tissierellales</taxon>
        <taxon>Gottschalkiaceae</taxon>
        <taxon>Andreesenia</taxon>
    </lineage>
</organism>
<evidence type="ECO:0000313" key="9">
    <source>
        <dbReference type="Proteomes" id="UP000180254"/>
    </source>
</evidence>
<dbReference type="AlphaFoldDB" id="A0A1S1V8F3"/>
<accession>A0A1S1V8F3</accession>
<evidence type="ECO:0000256" key="5">
    <source>
        <dbReference type="ARBA" id="ARBA00023136"/>
    </source>
</evidence>
<feature type="transmembrane region" description="Helical" evidence="6">
    <location>
        <begin position="139"/>
        <end position="160"/>
    </location>
</feature>
<reference evidence="8 9" key="1">
    <citation type="submission" date="2016-09" db="EMBL/GenBank/DDBJ databases">
        <title>Genome sequence of Eubacterium angustum.</title>
        <authorList>
            <person name="Poehlein A."/>
            <person name="Daniel R."/>
        </authorList>
    </citation>
    <scope>NUCLEOTIDE SEQUENCE [LARGE SCALE GENOMIC DNA]</scope>
    <source>
        <strain evidence="8 9">DSM 1989</strain>
    </source>
</reference>
<comment type="similarity">
    <text evidence="6">Belongs to the binding-protein-dependent transport system permease family.</text>
</comment>
<dbReference type="EMBL" id="MKIE01000002">
    <property type="protein sequence ID" value="OHW62878.1"/>
    <property type="molecule type" value="Genomic_DNA"/>
</dbReference>
<proteinExistence type="inferred from homology"/>
<evidence type="ECO:0000313" key="8">
    <source>
        <dbReference type="EMBL" id="OHW62878.1"/>
    </source>
</evidence>
<feature type="transmembrane region" description="Helical" evidence="6">
    <location>
        <begin position="21"/>
        <end position="44"/>
    </location>
</feature>
<dbReference type="RefSeq" id="WP_071061676.1">
    <property type="nucleotide sequence ID" value="NZ_MKIE01000002.1"/>
</dbReference>
<evidence type="ECO:0000256" key="4">
    <source>
        <dbReference type="ARBA" id="ARBA00022989"/>
    </source>
</evidence>
<dbReference type="GO" id="GO:0055085">
    <property type="term" value="P:transmembrane transport"/>
    <property type="evidence" value="ECO:0007669"/>
    <property type="project" value="InterPro"/>
</dbReference>
<comment type="caution">
    <text evidence="8">The sequence shown here is derived from an EMBL/GenBank/DDBJ whole genome shotgun (WGS) entry which is preliminary data.</text>
</comment>
<evidence type="ECO:0000256" key="2">
    <source>
        <dbReference type="ARBA" id="ARBA00022448"/>
    </source>
</evidence>
<keyword evidence="3 6" id="KW-0812">Transmembrane</keyword>
<protein>
    <submittedName>
        <fullName evidence="8">Choline transport system permease protein OpuBB</fullName>
    </submittedName>
</protein>
<keyword evidence="4 6" id="KW-1133">Transmembrane helix</keyword>
<name>A0A1S1V8F3_9FIRM</name>
<feature type="transmembrane region" description="Helical" evidence="6">
    <location>
        <begin position="181"/>
        <end position="202"/>
    </location>
</feature>
<dbReference type="InterPro" id="IPR000515">
    <property type="entry name" value="MetI-like"/>
</dbReference>
<feature type="transmembrane region" description="Helical" evidence="6">
    <location>
        <begin position="85"/>
        <end position="105"/>
    </location>
</feature>
<evidence type="ECO:0000256" key="1">
    <source>
        <dbReference type="ARBA" id="ARBA00004141"/>
    </source>
</evidence>
<dbReference type="Gene3D" id="1.10.3720.10">
    <property type="entry name" value="MetI-like"/>
    <property type="match status" value="1"/>
</dbReference>
<dbReference type="Pfam" id="PF00528">
    <property type="entry name" value="BPD_transp_1"/>
    <property type="match status" value="1"/>
</dbReference>
<dbReference type="SUPFAM" id="SSF161098">
    <property type="entry name" value="MetI-like"/>
    <property type="match status" value="1"/>
</dbReference>
<dbReference type="CDD" id="cd06261">
    <property type="entry name" value="TM_PBP2"/>
    <property type="match status" value="1"/>
</dbReference>
<gene>
    <name evidence="8" type="primary">opuBB</name>
    <name evidence="8" type="ORF">EUAN_06620</name>
</gene>